<name>A0A382EVQ4_9ZZZZ</name>
<sequence>MVTIHLVVIGISCGNQVLSVTVSMIFYYQHYNNCNQWQCENAYPTPYVDVMRILA</sequence>
<keyword evidence="1" id="KW-0472">Membrane</keyword>
<gene>
    <name evidence="2" type="ORF">METZ01_LOCUS207379</name>
</gene>
<protein>
    <submittedName>
        <fullName evidence="2">Uncharacterized protein</fullName>
    </submittedName>
</protein>
<organism evidence="2">
    <name type="scientific">marine metagenome</name>
    <dbReference type="NCBI Taxonomy" id="408172"/>
    <lineage>
        <taxon>unclassified sequences</taxon>
        <taxon>metagenomes</taxon>
        <taxon>ecological metagenomes</taxon>
    </lineage>
</organism>
<reference evidence="2" key="1">
    <citation type="submission" date="2018-05" db="EMBL/GenBank/DDBJ databases">
        <authorList>
            <person name="Lanie J.A."/>
            <person name="Ng W.-L."/>
            <person name="Kazmierczak K.M."/>
            <person name="Andrzejewski T.M."/>
            <person name="Davidsen T.M."/>
            <person name="Wayne K.J."/>
            <person name="Tettelin H."/>
            <person name="Glass J.I."/>
            <person name="Rusch D."/>
            <person name="Podicherti R."/>
            <person name="Tsui H.-C.T."/>
            <person name="Winkler M.E."/>
        </authorList>
    </citation>
    <scope>NUCLEOTIDE SEQUENCE</scope>
</reference>
<feature type="transmembrane region" description="Helical" evidence="1">
    <location>
        <begin position="6"/>
        <end position="28"/>
    </location>
</feature>
<proteinExistence type="predicted"/>
<evidence type="ECO:0000313" key="2">
    <source>
        <dbReference type="EMBL" id="SVB54525.1"/>
    </source>
</evidence>
<evidence type="ECO:0000256" key="1">
    <source>
        <dbReference type="SAM" id="Phobius"/>
    </source>
</evidence>
<accession>A0A382EVQ4</accession>
<keyword evidence="1" id="KW-1133">Transmembrane helix</keyword>
<keyword evidence="1" id="KW-0812">Transmembrane</keyword>
<dbReference type="AlphaFoldDB" id="A0A382EVQ4"/>
<dbReference type="EMBL" id="UINC01046466">
    <property type="protein sequence ID" value="SVB54525.1"/>
    <property type="molecule type" value="Genomic_DNA"/>
</dbReference>